<dbReference type="PANTHER" id="PTHR40260">
    <property type="entry name" value="BLR8190 PROTEIN"/>
    <property type="match status" value="1"/>
</dbReference>
<evidence type="ECO:0000259" key="1">
    <source>
        <dbReference type="Pfam" id="PF07110"/>
    </source>
</evidence>
<dbReference type="NCBIfam" id="TIGR02118">
    <property type="entry name" value="EthD family reductase"/>
    <property type="match status" value="1"/>
</dbReference>
<dbReference type="InterPro" id="IPR009799">
    <property type="entry name" value="EthD_dom"/>
</dbReference>
<sequence>MYRVSIIYNRPTDPAAFDEYYSTKHLPLVEAVPGVVRLATGKCETFDGTTPAAYALAELFFDSKDDAGQALSSSAGKTAAGDLANFATGGVTMLFSNEDTVLP</sequence>
<gene>
    <name evidence="2" type="ORF">JWS13_18985</name>
</gene>
<dbReference type="Gene3D" id="3.30.70.100">
    <property type="match status" value="1"/>
</dbReference>
<feature type="domain" description="EthD" evidence="1">
    <location>
        <begin position="10"/>
        <end position="88"/>
    </location>
</feature>
<dbReference type="SUPFAM" id="SSF54909">
    <property type="entry name" value="Dimeric alpha+beta barrel"/>
    <property type="match status" value="1"/>
</dbReference>
<dbReference type="InterPro" id="IPR011008">
    <property type="entry name" value="Dimeric_a/b-barrel"/>
</dbReference>
<dbReference type="RefSeq" id="WP_206006988.1">
    <property type="nucleotide sequence ID" value="NZ_CP070619.1"/>
</dbReference>
<reference evidence="2 3" key="1">
    <citation type="journal article" date="2021" name="Microbiol. Resour. Announc.">
        <title>Complete Genome Sequences of Two Rhodococcus sp. Strains with Large and Linear Chromosomes, Isolated from Apple Rhizosphere.</title>
        <authorList>
            <person name="Benning S."/>
            <person name="Brugnone N."/>
            <person name="Siani R."/>
            <person name="Kublik S."/>
            <person name="Schloter M."/>
            <person name="Rad V."/>
        </authorList>
    </citation>
    <scope>NUCLEOTIDE SEQUENCE [LARGE SCALE GENOMIC DNA]</scope>
    <source>
        <strain evidence="2 3">R79</strain>
    </source>
</reference>
<dbReference type="EMBL" id="CP070619">
    <property type="protein sequence ID" value="QSE90557.1"/>
    <property type="molecule type" value="Genomic_DNA"/>
</dbReference>
<evidence type="ECO:0000313" key="3">
    <source>
        <dbReference type="Proteomes" id="UP000662986"/>
    </source>
</evidence>
<dbReference type="PANTHER" id="PTHR40260:SF2">
    <property type="entry name" value="BLR8190 PROTEIN"/>
    <property type="match status" value="1"/>
</dbReference>
<organism evidence="2 3">
    <name type="scientific">Rhodococcus pseudokoreensis</name>
    <dbReference type="NCBI Taxonomy" id="2811421"/>
    <lineage>
        <taxon>Bacteria</taxon>
        <taxon>Bacillati</taxon>
        <taxon>Actinomycetota</taxon>
        <taxon>Actinomycetes</taxon>
        <taxon>Mycobacteriales</taxon>
        <taxon>Nocardiaceae</taxon>
        <taxon>Rhodococcus</taxon>
    </lineage>
</organism>
<reference evidence="2 3" key="2">
    <citation type="journal article" date="2022" name="Arch. Microbiol.">
        <title>Rhodococcus pseudokoreensis sp. nov. isolated from the rhizosphere of young M26 apple rootstocks.</title>
        <authorList>
            <person name="Kampfer P."/>
            <person name="Glaeser S.P."/>
            <person name="Blom J."/>
            <person name="Wolf J."/>
            <person name="Benning S."/>
            <person name="Schloter M."/>
            <person name="Neumann-Schaal M."/>
        </authorList>
    </citation>
    <scope>NUCLEOTIDE SEQUENCE [LARGE SCALE GENOMIC DNA]</scope>
    <source>
        <strain evidence="2 3">R79</strain>
    </source>
</reference>
<protein>
    <submittedName>
        <fullName evidence="2">EthD family reductase</fullName>
    </submittedName>
</protein>
<proteinExistence type="predicted"/>
<evidence type="ECO:0000313" key="2">
    <source>
        <dbReference type="EMBL" id="QSE90557.1"/>
    </source>
</evidence>
<dbReference type="Proteomes" id="UP000662986">
    <property type="component" value="Chromosome"/>
</dbReference>
<dbReference type="Pfam" id="PF07110">
    <property type="entry name" value="EthD"/>
    <property type="match status" value="1"/>
</dbReference>
<keyword evidence="3" id="KW-1185">Reference proteome</keyword>
<accession>A0A974W4M6</accession>
<name>A0A974W4M6_9NOCA</name>